<dbReference type="PANTHER" id="PTHR12526">
    <property type="entry name" value="GLYCOSYLTRANSFERASE"/>
    <property type="match status" value="1"/>
</dbReference>
<evidence type="ECO:0000259" key="1">
    <source>
        <dbReference type="Pfam" id="PF00534"/>
    </source>
</evidence>
<dbReference type="SUPFAM" id="SSF53756">
    <property type="entry name" value="UDP-Glycosyltransferase/glycogen phosphorylase"/>
    <property type="match status" value="1"/>
</dbReference>
<dbReference type="Proteomes" id="UP001571980">
    <property type="component" value="Unassembled WGS sequence"/>
</dbReference>
<dbReference type="Pfam" id="PF00534">
    <property type="entry name" value="Glycos_transf_1"/>
    <property type="match status" value="1"/>
</dbReference>
<dbReference type="CDD" id="cd03794">
    <property type="entry name" value="GT4_WbuB-like"/>
    <property type="match status" value="1"/>
</dbReference>
<dbReference type="PANTHER" id="PTHR12526:SF622">
    <property type="entry name" value="GLYCOSYLTRANSFERASE (GROUP I)"/>
    <property type="match status" value="1"/>
</dbReference>
<name>A0ABV4T7A6_9EURY</name>
<sequence>MDILMTSIVDLVKSQHNRPHQFVKYLSKKHNITVMSINDWWKGKQHDFKEYSKEWEKILEKIDIVYITDKKVNPVIQENIYSYFAIKRLLKNKSFNVHINYNSITLGYFATKYLLKQNIPTVFDLADDLVGMIRESPQIPKPLRPIGARVGKEILKKNIELSKKITVTNSRLKEKYNIPDNKVAILPNGVDTELFKNYGNTKPQLGLEDYFVVGYVGVLREWVDFEPIYQALRELPDDIIFLVVGKEGRYHENVELAKKYGVSDKVRFVGNIPYSKVPIYISAMDVGVIPFKLNSITKHALPLKLFEYMACERPVISTPLPTVIDIAKGKVLYANTAKEWKEKILSLYNNYELRESFKKIGRKFVEEKYDWKRIVEIQESILEESIK</sequence>
<comment type="caution">
    <text evidence="2">The sequence shown here is derived from an EMBL/GenBank/DDBJ whole genome shotgun (WGS) entry which is preliminary data.</text>
</comment>
<evidence type="ECO:0000313" key="3">
    <source>
        <dbReference type="Proteomes" id="UP001571980"/>
    </source>
</evidence>
<proteinExistence type="predicted"/>
<gene>
    <name evidence="2" type="ORF">P8X34_08910</name>
</gene>
<feature type="domain" description="Glycosyl transferase family 1" evidence="1">
    <location>
        <begin position="203"/>
        <end position="363"/>
    </location>
</feature>
<accession>A0ABV4T7A6</accession>
<dbReference type="Gene3D" id="3.40.50.2000">
    <property type="entry name" value="Glycogen Phosphorylase B"/>
    <property type="match status" value="2"/>
</dbReference>
<dbReference type="InterPro" id="IPR001296">
    <property type="entry name" value="Glyco_trans_1"/>
</dbReference>
<dbReference type="RefSeq" id="WP_372824029.1">
    <property type="nucleotide sequence ID" value="NZ_JARRIF010000005.1"/>
</dbReference>
<keyword evidence="3" id="KW-1185">Reference proteome</keyword>
<evidence type="ECO:0000313" key="2">
    <source>
        <dbReference type="EMBL" id="MFA4804843.1"/>
    </source>
</evidence>
<organism evidence="2 3">
    <name type="scientific">Pyrococcus kukulkanii</name>
    <dbReference type="NCBI Taxonomy" id="1609559"/>
    <lineage>
        <taxon>Archaea</taxon>
        <taxon>Methanobacteriati</taxon>
        <taxon>Methanobacteriota</taxon>
        <taxon>Thermococci</taxon>
        <taxon>Thermococcales</taxon>
        <taxon>Thermococcaceae</taxon>
        <taxon>Pyrococcus</taxon>
    </lineage>
</organism>
<reference evidence="2 3" key="1">
    <citation type="submission" date="2023-03" db="EMBL/GenBank/DDBJ databases">
        <title>Speciation in Pyrococcus: adaptation to high temperature as a mechanism.</title>
        <authorList>
            <person name="Gu J."/>
        </authorList>
    </citation>
    <scope>NUCLEOTIDE SEQUENCE [LARGE SCALE GENOMIC DNA]</scope>
    <source>
        <strain evidence="2 3">LMOA34</strain>
    </source>
</reference>
<dbReference type="EMBL" id="JARRIG010000005">
    <property type="protein sequence ID" value="MFA4804843.1"/>
    <property type="molecule type" value="Genomic_DNA"/>
</dbReference>
<protein>
    <submittedName>
        <fullName evidence="2">Glycosyltransferase family 4 protein</fullName>
    </submittedName>
</protein>